<evidence type="ECO:0000313" key="5">
    <source>
        <dbReference type="Proteomes" id="UP000480681"/>
    </source>
</evidence>
<evidence type="ECO:0000259" key="3">
    <source>
        <dbReference type="Pfam" id="PF05065"/>
    </source>
</evidence>
<feature type="domain" description="Phage capsid-like C-terminal" evidence="3">
    <location>
        <begin position="115"/>
        <end position="360"/>
    </location>
</feature>
<gene>
    <name evidence="4" type="ORF">G4911_08625</name>
</gene>
<dbReference type="InterPro" id="IPR024455">
    <property type="entry name" value="Phage_capsid"/>
</dbReference>
<reference evidence="4 5" key="1">
    <citation type="submission" date="2020-02" db="EMBL/GenBank/DDBJ databases">
        <title>Genome sequencing of Aeromonas rivipollensis.</title>
        <authorList>
            <person name="Fono-Tamo Ubani E.K."/>
            <person name="Lekota K.E."/>
        </authorList>
    </citation>
    <scope>NUCLEOTIDE SEQUENCE [LARGE SCALE GENOMIC DNA]</scope>
    <source>
        <strain evidence="4 5">G87</strain>
    </source>
</reference>
<dbReference type="SUPFAM" id="SSF56563">
    <property type="entry name" value="Major capsid protein gp5"/>
    <property type="match status" value="1"/>
</dbReference>
<dbReference type="EMBL" id="JAAIKZ010000014">
    <property type="protein sequence ID" value="NEX74802.1"/>
    <property type="molecule type" value="Genomic_DNA"/>
</dbReference>
<comment type="caution">
    <text evidence="4">The sequence shown here is derived from an EMBL/GenBank/DDBJ whole genome shotgun (WGS) entry which is preliminary data.</text>
</comment>
<proteinExistence type="predicted"/>
<organism evidence="4 5">
    <name type="scientific">Aeromonas rivipollensis</name>
    <dbReference type="NCBI Taxonomy" id="948519"/>
    <lineage>
        <taxon>Bacteria</taxon>
        <taxon>Pseudomonadati</taxon>
        <taxon>Pseudomonadota</taxon>
        <taxon>Gammaproteobacteria</taxon>
        <taxon>Aeromonadales</taxon>
        <taxon>Aeromonadaceae</taxon>
        <taxon>Aeromonas</taxon>
    </lineage>
</organism>
<dbReference type="Proteomes" id="UP000480681">
    <property type="component" value="Unassembled WGS sequence"/>
</dbReference>
<protein>
    <submittedName>
        <fullName evidence="4">Phage major capsid protein</fullName>
    </submittedName>
</protein>
<dbReference type="NCBIfam" id="TIGR01554">
    <property type="entry name" value="major_cap_HK97"/>
    <property type="match status" value="1"/>
</dbReference>
<dbReference type="AlphaFoldDB" id="A0AAW9YB27"/>
<dbReference type="Gene3D" id="3.30.2320.10">
    <property type="entry name" value="hypothetical protein PF0899 domain"/>
    <property type="match status" value="1"/>
</dbReference>
<dbReference type="Pfam" id="PF05065">
    <property type="entry name" value="Phage_capsid"/>
    <property type="match status" value="1"/>
</dbReference>
<evidence type="ECO:0000256" key="2">
    <source>
        <dbReference type="SAM" id="Coils"/>
    </source>
</evidence>
<name>A0AAW9YB27_9GAMM</name>
<evidence type="ECO:0000313" key="4">
    <source>
        <dbReference type="EMBL" id="NEX74802.1"/>
    </source>
</evidence>
<sequence>MSALAKLKSRKSVKEDEVIDEQALVDALDQITALVEQNETIVAALEEQEVKAKALEDEVEEMKRRKAEGSEDEVEQEVKAARKSFKTAMKSYSGEIIKGGKLKVKSDAGAAFGSGGDTIVAEVAKFLTERIMKQSALVAHFGVETAGGRDYSKKVTQGGTVASWEGEYDSSAAVLVDLKATAGTLTASPRVDKNVAADSFFDAYSFLQNDALKRIAAQSALALLSGDGSNKPKGLVKHFDATAEGQKPVDTRKVDVFHTAVLADIKDIESALRKLVLQVPVEYHGNARWGMSQAAYEAIHDVKDAQGRGIMQPDPTNPLNMKIFGFDVVIDVTLADDAPVMFGDFDAGFKIVNLPNTLDVVSNIYRIPGNMVYDITMRSAAIMGANDAIAGLILPVVGE</sequence>
<evidence type="ECO:0000256" key="1">
    <source>
        <dbReference type="ARBA" id="ARBA00004328"/>
    </source>
</evidence>
<dbReference type="InterPro" id="IPR054612">
    <property type="entry name" value="Phage_capsid-like_C"/>
</dbReference>
<feature type="coiled-coil region" evidence="2">
    <location>
        <begin position="28"/>
        <end position="84"/>
    </location>
</feature>
<keyword evidence="2" id="KW-0175">Coiled coil</keyword>
<accession>A0AAW9YB27</accession>
<comment type="subcellular location">
    <subcellularLocation>
        <location evidence="1">Virion</location>
    </subcellularLocation>
</comment>